<dbReference type="InterPro" id="IPR011250">
    <property type="entry name" value="OMP/PagP_B-barrel"/>
</dbReference>
<comment type="caution">
    <text evidence="2">The sequence shown here is derived from an EMBL/GenBank/DDBJ whole genome shotgun (WGS) entry which is preliminary data.</text>
</comment>
<evidence type="ECO:0000313" key="2">
    <source>
        <dbReference type="EMBL" id="TXB67129.1"/>
    </source>
</evidence>
<accession>A0A5C6RZC9</accession>
<dbReference type="Gene3D" id="2.40.160.20">
    <property type="match status" value="1"/>
</dbReference>
<organism evidence="2 3">
    <name type="scientific">Vicingus serpentipes</name>
    <dbReference type="NCBI Taxonomy" id="1926625"/>
    <lineage>
        <taxon>Bacteria</taxon>
        <taxon>Pseudomonadati</taxon>
        <taxon>Bacteroidota</taxon>
        <taxon>Flavobacteriia</taxon>
        <taxon>Flavobacteriales</taxon>
        <taxon>Vicingaceae</taxon>
        <taxon>Vicingus</taxon>
    </lineage>
</organism>
<reference evidence="2 3" key="1">
    <citation type="submission" date="2019-08" db="EMBL/GenBank/DDBJ databases">
        <title>Genome of Vicingus serpentipes NCIMB 15042.</title>
        <authorList>
            <person name="Bowman J.P."/>
        </authorList>
    </citation>
    <scope>NUCLEOTIDE SEQUENCE [LARGE SCALE GENOMIC DNA]</scope>
    <source>
        <strain evidence="2 3">NCIMB 15042</strain>
    </source>
</reference>
<keyword evidence="3" id="KW-1185">Reference proteome</keyword>
<evidence type="ECO:0000256" key="1">
    <source>
        <dbReference type="SAM" id="SignalP"/>
    </source>
</evidence>
<feature type="signal peptide" evidence="1">
    <location>
        <begin position="1"/>
        <end position="18"/>
    </location>
</feature>
<protein>
    <submittedName>
        <fullName evidence="2">Porin family protein</fullName>
    </submittedName>
</protein>
<dbReference type="SUPFAM" id="SSF56925">
    <property type="entry name" value="OMPA-like"/>
    <property type="match status" value="1"/>
</dbReference>
<proteinExistence type="predicted"/>
<gene>
    <name evidence="2" type="ORF">FRY74_02785</name>
</gene>
<evidence type="ECO:0000313" key="3">
    <source>
        <dbReference type="Proteomes" id="UP000321721"/>
    </source>
</evidence>
<keyword evidence="1" id="KW-0732">Signal</keyword>
<feature type="chain" id="PRO_5022950263" evidence="1">
    <location>
        <begin position="19"/>
        <end position="165"/>
    </location>
</feature>
<name>A0A5C6RZC9_9FLAO</name>
<dbReference type="EMBL" id="VOOS01000001">
    <property type="protein sequence ID" value="TXB67129.1"/>
    <property type="molecule type" value="Genomic_DNA"/>
</dbReference>
<dbReference type="AlphaFoldDB" id="A0A5C6RZC9"/>
<dbReference type="RefSeq" id="WP_147098387.1">
    <property type="nucleotide sequence ID" value="NZ_VOOS01000001.1"/>
</dbReference>
<dbReference type="Proteomes" id="UP000321721">
    <property type="component" value="Unassembled WGS sequence"/>
</dbReference>
<sequence length="165" mass="17674">MKKYLLIISLVFSSILSAQSPIEVGQMQFNGGFGFSNYGLPVYVGLDYGIKEDITVGGEFSFRSYSDNIIGTKYKHSIIGISANANYHFNTLLDITSEYDVYAGLNVGFYIWNSSGGYAGNGASGVGVGLQIGGRYYFNESWGVNLEIGGGNAASGGKVGVSYRF</sequence>
<dbReference type="OrthoDB" id="658990at2"/>